<proteinExistence type="predicted"/>
<dbReference type="EMBL" id="CM039427">
    <property type="protein sequence ID" value="KAI4354071.1"/>
    <property type="molecule type" value="Genomic_DNA"/>
</dbReference>
<gene>
    <name evidence="1" type="ORF">L6164_002971</name>
</gene>
<organism evidence="1 2">
    <name type="scientific">Bauhinia variegata</name>
    <name type="common">Purple orchid tree</name>
    <name type="synonym">Phanera variegata</name>
    <dbReference type="NCBI Taxonomy" id="167791"/>
    <lineage>
        <taxon>Eukaryota</taxon>
        <taxon>Viridiplantae</taxon>
        <taxon>Streptophyta</taxon>
        <taxon>Embryophyta</taxon>
        <taxon>Tracheophyta</taxon>
        <taxon>Spermatophyta</taxon>
        <taxon>Magnoliopsida</taxon>
        <taxon>eudicotyledons</taxon>
        <taxon>Gunneridae</taxon>
        <taxon>Pentapetalae</taxon>
        <taxon>rosids</taxon>
        <taxon>fabids</taxon>
        <taxon>Fabales</taxon>
        <taxon>Fabaceae</taxon>
        <taxon>Cercidoideae</taxon>
        <taxon>Cercideae</taxon>
        <taxon>Bauhiniinae</taxon>
        <taxon>Bauhinia</taxon>
    </lineage>
</organism>
<evidence type="ECO:0000313" key="2">
    <source>
        <dbReference type="Proteomes" id="UP000828941"/>
    </source>
</evidence>
<protein>
    <submittedName>
        <fullName evidence="1">Uncharacterized protein</fullName>
    </submittedName>
</protein>
<comment type="caution">
    <text evidence="1">The sequence shown here is derived from an EMBL/GenBank/DDBJ whole genome shotgun (WGS) entry which is preliminary data.</text>
</comment>
<name>A0ACB9PZW0_BAUVA</name>
<evidence type="ECO:0000313" key="1">
    <source>
        <dbReference type="EMBL" id="KAI4354071.1"/>
    </source>
</evidence>
<reference evidence="1 2" key="1">
    <citation type="journal article" date="2022" name="DNA Res.">
        <title>Chromosomal-level genome assembly of the orchid tree Bauhinia variegata (Leguminosae; Cercidoideae) supports the allotetraploid origin hypothesis of Bauhinia.</title>
        <authorList>
            <person name="Zhong Y."/>
            <person name="Chen Y."/>
            <person name="Zheng D."/>
            <person name="Pang J."/>
            <person name="Liu Y."/>
            <person name="Luo S."/>
            <person name="Meng S."/>
            <person name="Qian L."/>
            <person name="Wei D."/>
            <person name="Dai S."/>
            <person name="Zhou R."/>
        </authorList>
    </citation>
    <scope>NUCLEOTIDE SEQUENCE [LARGE SCALE GENOMIC DNA]</scope>
    <source>
        <strain evidence="1">BV-YZ2020</strain>
    </source>
</reference>
<keyword evidence="2" id="KW-1185">Reference proteome</keyword>
<dbReference type="Proteomes" id="UP000828941">
    <property type="component" value="Chromosome 2"/>
</dbReference>
<sequence>MLDCAEKFEKAFARLEDDDMSYLASFGHDYPPSSDDWKRARVFTKFLKIFYDVTLSFSSSLHVTSNVFFHKLIDIQQTLLKWKDSDDFVLKSMAENMHKKFGKYWEDGENFNYLLFVAVVLDPSFVPLNISVPPQCNLPSIPTVNNNIPPLRKFDRITKQRRHLQDYICGTAHFHDNNGVHADICLHTIVNDYRSHADICLNNVGHPMWEEATSKELLLLKQIKPGSLSNFLKASNPLRLIGRPNQLPQVASPFPSNLKLSHDMPDASSDPTLYKVDWKTQFLSSYSA</sequence>
<accession>A0ACB9PZW0</accession>